<comment type="caution">
    <text evidence="2">The sequence shown here is derived from an EMBL/GenBank/DDBJ whole genome shotgun (WGS) entry which is preliminary data.</text>
</comment>
<organism evidence="2 4">
    <name type="scientific">Rotaria magnacalcarata</name>
    <dbReference type="NCBI Taxonomy" id="392030"/>
    <lineage>
        <taxon>Eukaryota</taxon>
        <taxon>Metazoa</taxon>
        <taxon>Spiralia</taxon>
        <taxon>Gnathifera</taxon>
        <taxon>Rotifera</taxon>
        <taxon>Eurotatoria</taxon>
        <taxon>Bdelloidea</taxon>
        <taxon>Philodinida</taxon>
        <taxon>Philodinidae</taxon>
        <taxon>Rotaria</taxon>
    </lineage>
</organism>
<name>A0A8S2UFD2_9BILA</name>
<feature type="non-terminal residue" evidence="2">
    <location>
        <position position="1"/>
    </location>
</feature>
<evidence type="ECO:0000256" key="1">
    <source>
        <dbReference type="SAM" id="MobiDB-lite"/>
    </source>
</evidence>
<dbReference type="AlphaFoldDB" id="A0A8S2UFD2"/>
<dbReference type="Proteomes" id="UP000681720">
    <property type="component" value="Unassembled WGS sequence"/>
</dbReference>
<reference evidence="2" key="1">
    <citation type="submission" date="2021-02" db="EMBL/GenBank/DDBJ databases">
        <authorList>
            <person name="Nowell W R."/>
        </authorList>
    </citation>
    <scope>NUCLEOTIDE SEQUENCE</scope>
</reference>
<dbReference type="EMBL" id="CAJOBJ010047089">
    <property type="protein sequence ID" value="CAF4355613.1"/>
    <property type="molecule type" value="Genomic_DNA"/>
</dbReference>
<feature type="region of interest" description="Disordered" evidence="1">
    <location>
        <begin position="19"/>
        <end position="54"/>
    </location>
</feature>
<accession>A0A8S2UFD2</accession>
<dbReference type="Proteomes" id="UP000676336">
    <property type="component" value="Unassembled WGS sequence"/>
</dbReference>
<evidence type="ECO:0000313" key="3">
    <source>
        <dbReference type="EMBL" id="CAF4355613.1"/>
    </source>
</evidence>
<sequence length="76" mass="8420">LSSFRLLDLSLVWFKQHSSTNDSNSNNNNNNNKTTAASSDTQDDSNGVKPPNNWDIFRDGCKTIMSILLILTNDCG</sequence>
<protein>
    <submittedName>
        <fullName evidence="2">Uncharacterized protein</fullName>
    </submittedName>
</protein>
<feature type="compositionally biased region" description="Low complexity" evidence="1">
    <location>
        <begin position="19"/>
        <end position="40"/>
    </location>
</feature>
<dbReference type="EMBL" id="CAJOBI010043355">
    <property type="protein sequence ID" value="CAF4335430.1"/>
    <property type="molecule type" value="Genomic_DNA"/>
</dbReference>
<evidence type="ECO:0000313" key="2">
    <source>
        <dbReference type="EMBL" id="CAF4335430.1"/>
    </source>
</evidence>
<gene>
    <name evidence="3" type="ORF">GIL414_LOCUS28165</name>
    <name evidence="2" type="ORF">SMN809_LOCUS27568</name>
</gene>
<evidence type="ECO:0000313" key="4">
    <source>
        <dbReference type="Proteomes" id="UP000676336"/>
    </source>
</evidence>
<proteinExistence type="predicted"/>